<dbReference type="Proteomes" id="UP000598775">
    <property type="component" value="Unassembled WGS sequence"/>
</dbReference>
<proteinExistence type="inferred from homology"/>
<protein>
    <submittedName>
        <fullName evidence="6">LysR family transcriptional regulator</fullName>
    </submittedName>
</protein>
<dbReference type="SUPFAM" id="SSF46785">
    <property type="entry name" value="Winged helix' DNA-binding domain"/>
    <property type="match status" value="1"/>
</dbReference>
<dbReference type="AlphaFoldDB" id="A0A917B823"/>
<dbReference type="Gene3D" id="1.10.10.10">
    <property type="entry name" value="Winged helix-like DNA-binding domain superfamily/Winged helix DNA-binding domain"/>
    <property type="match status" value="1"/>
</dbReference>
<dbReference type="CDD" id="cd08417">
    <property type="entry name" value="PBP2_Nitroaromatics_like"/>
    <property type="match status" value="1"/>
</dbReference>
<evidence type="ECO:0000313" key="6">
    <source>
        <dbReference type="EMBL" id="GGF30497.1"/>
    </source>
</evidence>
<comment type="similarity">
    <text evidence="1">Belongs to the LysR transcriptional regulatory family.</text>
</comment>
<keyword evidence="7" id="KW-1185">Reference proteome</keyword>
<keyword evidence="2" id="KW-0805">Transcription regulation</keyword>
<dbReference type="InterPro" id="IPR000847">
    <property type="entry name" value="LysR_HTH_N"/>
</dbReference>
<dbReference type="GO" id="GO:0003677">
    <property type="term" value="F:DNA binding"/>
    <property type="evidence" value="ECO:0007669"/>
    <property type="project" value="UniProtKB-KW"/>
</dbReference>
<evidence type="ECO:0000259" key="5">
    <source>
        <dbReference type="PROSITE" id="PS50931"/>
    </source>
</evidence>
<sequence length="301" mass="33706">MQLASVDLNLLVALDALLAERNVSRAAERLMVGQPAMSSTLGRLRSLFNDPLLVREGRVLRATAFAESLVEPVRAVLAQIEAIVNVGTAFDPLTDHRIFSIMASDYVALVLLRPLLERLPALAPNVQIHVRPLETVPVDSVRRNQTDLLIMPRELMPSHLDLPFEELFTDRFVCVVDKDNPVVGAELDREQFSELPYLQLNQGLMTSIIETRLDELGVVRNIEMVAQSFVMAPFLLPGTRLVAIVHERFARELMSDGHFRILQPPFELATIGEGMVWAPRQTADAGHRWLRGQLAELARDI</sequence>
<dbReference type="SUPFAM" id="SSF53850">
    <property type="entry name" value="Periplasmic binding protein-like II"/>
    <property type="match status" value="1"/>
</dbReference>
<organism evidence="6 7">
    <name type="scientific">Subtercola lobariae</name>
    <dbReference type="NCBI Taxonomy" id="1588641"/>
    <lineage>
        <taxon>Bacteria</taxon>
        <taxon>Bacillati</taxon>
        <taxon>Actinomycetota</taxon>
        <taxon>Actinomycetes</taxon>
        <taxon>Micrococcales</taxon>
        <taxon>Microbacteriaceae</taxon>
        <taxon>Subtercola</taxon>
    </lineage>
</organism>
<dbReference type="GO" id="GO:0003700">
    <property type="term" value="F:DNA-binding transcription factor activity"/>
    <property type="evidence" value="ECO:0007669"/>
    <property type="project" value="InterPro"/>
</dbReference>
<dbReference type="InterPro" id="IPR037402">
    <property type="entry name" value="YidZ_PBP2"/>
</dbReference>
<reference evidence="6 7" key="1">
    <citation type="journal article" date="2014" name="Int. J. Syst. Evol. Microbiol.">
        <title>Complete genome sequence of Corynebacterium casei LMG S-19264T (=DSM 44701T), isolated from a smear-ripened cheese.</title>
        <authorList>
            <consortium name="US DOE Joint Genome Institute (JGI-PGF)"/>
            <person name="Walter F."/>
            <person name="Albersmeier A."/>
            <person name="Kalinowski J."/>
            <person name="Ruckert C."/>
        </authorList>
    </citation>
    <scope>NUCLEOTIDE SEQUENCE [LARGE SCALE GENOMIC DNA]</scope>
    <source>
        <strain evidence="6 7">CGMCC 1.12976</strain>
    </source>
</reference>
<evidence type="ECO:0000256" key="3">
    <source>
        <dbReference type="ARBA" id="ARBA00023125"/>
    </source>
</evidence>
<dbReference type="InterPro" id="IPR005119">
    <property type="entry name" value="LysR_subst-bd"/>
</dbReference>
<dbReference type="InterPro" id="IPR050389">
    <property type="entry name" value="LysR-type_TF"/>
</dbReference>
<dbReference type="Gene3D" id="3.40.190.10">
    <property type="entry name" value="Periplasmic binding protein-like II"/>
    <property type="match status" value="2"/>
</dbReference>
<dbReference type="PRINTS" id="PR00039">
    <property type="entry name" value="HTHLYSR"/>
</dbReference>
<keyword evidence="4" id="KW-0804">Transcription</keyword>
<dbReference type="PROSITE" id="PS50931">
    <property type="entry name" value="HTH_LYSR"/>
    <property type="match status" value="1"/>
</dbReference>
<evidence type="ECO:0000313" key="7">
    <source>
        <dbReference type="Proteomes" id="UP000598775"/>
    </source>
</evidence>
<dbReference type="EMBL" id="BMGP01000004">
    <property type="protein sequence ID" value="GGF30497.1"/>
    <property type="molecule type" value="Genomic_DNA"/>
</dbReference>
<evidence type="ECO:0000256" key="1">
    <source>
        <dbReference type="ARBA" id="ARBA00009437"/>
    </source>
</evidence>
<evidence type="ECO:0000256" key="4">
    <source>
        <dbReference type="ARBA" id="ARBA00023163"/>
    </source>
</evidence>
<feature type="domain" description="HTH lysR-type" evidence="5">
    <location>
        <begin position="6"/>
        <end position="63"/>
    </location>
</feature>
<dbReference type="Pfam" id="PF03466">
    <property type="entry name" value="LysR_substrate"/>
    <property type="match status" value="1"/>
</dbReference>
<dbReference type="RefSeq" id="WP_188678685.1">
    <property type="nucleotide sequence ID" value="NZ_BMGP01000004.1"/>
</dbReference>
<evidence type="ECO:0000256" key="2">
    <source>
        <dbReference type="ARBA" id="ARBA00023015"/>
    </source>
</evidence>
<accession>A0A917B823</accession>
<dbReference type="InterPro" id="IPR036388">
    <property type="entry name" value="WH-like_DNA-bd_sf"/>
</dbReference>
<keyword evidence="3" id="KW-0238">DNA-binding</keyword>
<gene>
    <name evidence="6" type="ORF">GCM10011399_24650</name>
</gene>
<dbReference type="InterPro" id="IPR036390">
    <property type="entry name" value="WH_DNA-bd_sf"/>
</dbReference>
<comment type="caution">
    <text evidence="6">The sequence shown here is derived from an EMBL/GenBank/DDBJ whole genome shotgun (WGS) entry which is preliminary data.</text>
</comment>
<dbReference type="PANTHER" id="PTHR30118">
    <property type="entry name" value="HTH-TYPE TRANSCRIPTIONAL REGULATOR LEUO-RELATED"/>
    <property type="match status" value="1"/>
</dbReference>
<dbReference type="PANTHER" id="PTHR30118:SF15">
    <property type="entry name" value="TRANSCRIPTIONAL REGULATORY PROTEIN"/>
    <property type="match status" value="1"/>
</dbReference>
<dbReference type="Pfam" id="PF00126">
    <property type="entry name" value="HTH_1"/>
    <property type="match status" value="1"/>
</dbReference>
<name>A0A917B823_9MICO</name>